<dbReference type="GO" id="GO:0016226">
    <property type="term" value="P:iron-sulfur cluster assembly"/>
    <property type="evidence" value="ECO:0007669"/>
    <property type="project" value="InterPro"/>
</dbReference>
<dbReference type="InterPro" id="IPR002908">
    <property type="entry name" value="Frataxin/CyaY"/>
</dbReference>
<dbReference type="Proteomes" id="UP000799757">
    <property type="component" value="Unassembled WGS sequence"/>
</dbReference>
<evidence type="ECO:0000256" key="1">
    <source>
        <dbReference type="ARBA" id="ARBA00004173"/>
    </source>
</evidence>
<keyword evidence="4" id="KW-0409">Iron storage</keyword>
<evidence type="ECO:0000256" key="13">
    <source>
        <dbReference type="SAM" id="MobiDB-lite"/>
    </source>
</evidence>
<dbReference type="InterPro" id="IPR017789">
    <property type="entry name" value="Frataxin"/>
</dbReference>
<evidence type="ECO:0000256" key="12">
    <source>
        <dbReference type="ARBA" id="ARBA00047990"/>
    </source>
</evidence>
<dbReference type="EC" id="1.16.3.1" evidence="3"/>
<sequence length="180" mass="19705">MSTRYLVPGALVAATTRPPVAALRSFHSSRAVRGIMPDTENPAPKESEDIEHPTVPSDVSTTEYNRLADEYLEELVTKLEAEAEKRSDVDVEYSAGVLEVSIVNKGIYVLNKQPPNKQIWLSSPLSGPKRFDWVVTGESMHQKEGAGVGDWISLRDGSSLTDIIRKELGVNLEAESGEAI</sequence>
<protein>
    <recommendedName>
        <fullName evidence="3">ferroxidase</fullName>
        <ecNumber evidence="3">1.16.3.1</ecNumber>
    </recommendedName>
</protein>
<reference evidence="14" key="1">
    <citation type="journal article" date="2020" name="Stud. Mycol.">
        <title>101 Dothideomycetes genomes: a test case for predicting lifestyles and emergence of pathogens.</title>
        <authorList>
            <person name="Haridas S."/>
            <person name="Albert R."/>
            <person name="Binder M."/>
            <person name="Bloem J."/>
            <person name="Labutti K."/>
            <person name="Salamov A."/>
            <person name="Andreopoulos B."/>
            <person name="Baker S."/>
            <person name="Barry K."/>
            <person name="Bills G."/>
            <person name="Bluhm B."/>
            <person name="Cannon C."/>
            <person name="Castanera R."/>
            <person name="Culley D."/>
            <person name="Daum C."/>
            <person name="Ezra D."/>
            <person name="Gonzalez J."/>
            <person name="Henrissat B."/>
            <person name="Kuo A."/>
            <person name="Liang C."/>
            <person name="Lipzen A."/>
            <person name="Lutzoni F."/>
            <person name="Magnuson J."/>
            <person name="Mondo S."/>
            <person name="Nolan M."/>
            <person name="Ohm R."/>
            <person name="Pangilinan J."/>
            <person name="Park H.-J."/>
            <person name="Ramirez L."/>
            <person name="Alfaro M."/>
            <person name="Sun H."/>
            <person name="Tritt A."/>
            <person name="Yoshinaga Y."/>
            <person name="Zwiers L.-H."/>
            <person name="Turgeon B."/>
            <person name="Goodwin S."/>
            <person name="Spatafora J."/>
            <person name="Crous P."/>
            <person name="Grigoriev I."/>
        </authorList>
    </citation>
    <scope>NUCLEOTIDE SEQUENCE</scope>
    <source>
        <strain evidence="14">CBS 109.77</strain>
    </source>
</reference>
<dbReference type="EMBL" id="MU001909">
    <property type="protein sequence ID" value="KAF2793934.1"/>
    <property type="molecule type" value="Genomic_DNA"/>
</dbReference>
<comment type="similarity">
    <text evidence="2">Belongs to the frataxin family.</text>
</comment>
<keyword evidence="11" id="KW-0496">Mitochondrion</keyword>
<name>A0A6A6XCP5_9PLEO</name>
<evidence type="ECO:0000256" key="9">
    <source>
        <dbReference type="ARBA" id="ARBA00023004"/>
    </source>
</evidence>
<keyword evidence="9" id="KW-0408">Iron</keyword>
<dbReference type="AlphaFoldDB" id="A0A6A6XCP5"/>
<keyword evidence="15" id="KW-1185">Reference proteome</keyword>
<dbReference type="GO" id="GO:0008199">
    <property type="term" value="F:ferric iron binding"/>
    <property type="evidence" value="ECO:0007669"/>
    <property type="project" value="InterPro"/>
</dbReference>
<dbReference type="PANTHER" id="PTHR16821">
    <property type="entry name" value="FRATAXIN"/>
    <property type="match status" value="1"/>
</dbReference>
<dbReference type="GO" id="GO:0005739">
    <property type="term" value="C:mitochondrion"/>
    <property type="evidence" value="ECO:0007669"/>
    <property type="project" value="UniProtKB-SubCell"/>
</dbReference>
<dbReference type="NCBIfam" id="TIGR03422">
    <property type="entry name" value="mito_frataxin"/>
    <property type="match status" value="1"/>
</dbReference>
<evidence type="ECO:0000256" key="3">
    <source>
        <dbReference type="ARBA" id="ARBA00013107"/>
    </source>
</evidence>
<evidence type="ECO:0000313" key="15">
    <source>
        <dbReference type="Proteomes" id="UP000799757"/>
    </source>
</evidence>
<dbReference type="InterPro" id="IPR020895">
    <property type="entry name" value="Frataxin_CS"/>
</dbReference>
<keyword evidence="8" id="KW-0560">Oxidoreductase</keyword>
<keyword evidence="6" id="KW-0410">Iron transport</keyword>
<dbReference type="SMART" id="SM01219">
    <property type="entry name" value="Frataxin_Cyay"/>
    <property type="match status" value="1"/>
</dbReference>
<comment type="subcellular location">
    <subcellularLocation>
        <location evidence="1">Mitochondrion</location>
    </subcellularLocation>
</comment>
<dbReference type="Gene3D" id="3.30.920.10">
    <property type="entry name" value="Frataxin/CyaY"/>
    <property type="match status" value="1"/>
</dbReference>
<evidence type="ECO:0000256" key="7">
    <source>
        <dbReference type="ARBA" id="ARBA00022946"/>
    </source>
</evidence>
<dbReference type="InterPro" id="IPR036524">
    <property type="entry name" value="Frataxin/CyaY_sf"/>
</dbReference>
<evidence type="ECO:0000256" key="8">
    <source>
        <dbReference type="ARBA" id="ARBA00023002"/>
    </source>
</evidence>
<proteinExistence type="inferred from homology"/>
<dbReference type="GO" id="GO:0004322">
    <property type="term" value="F:ferroxidase activity"/>
    <property type="evidence" value="ECO:0007669"/>
    <property type="project" value="UniProtKB-EC"/>
</dbReference>
<feature type="region of interest" description="Disordered" evidence="13">
    <location>
        <begin position="32"/>
        <end position="58"/>
    </location>
</feature>
<dbReference type="SUPFAM" id="SSF55387">
    <property type="entry name" value="Frataxin/Nqo15-like"/>
    <property type="match status" value="1"/>
</dbReference>
<dbReference type="OrthoDB" id="1897642at2759"/>
<comment type="catalytic activity">
    <reaction evidence="12">
        <text>4 Fe(2+) + O2 + 4 H(+) = 4 Fe(3+) + 2 H2O</text>
        <dbReference type="Rhea" id="RHEA:11148"/>
        <dbReference type="ChEBI" id="CHEBI:15377"/>
        <dbReference type="ChEBI" id="CHEBI:15378"/>
        <dbReference type="ChEBI" id="CHEBI:15379"/>
        <dbReference type="ChEBI" id="CHEBI:29033"/>
        <dbReference type="ChEBI" id="CHEBI:29034"/>
        <dbReference type="EC" id="1.16.3.1"/>
    </reaction>
</comment>
<evidence type="ECO:0000256" key="11">
    <source>
        <dbReference type="ARBA" id="ARBA00023128"/>
    </source>
</evidence>
<feature type="compositionally biased region" description="Basic and acidic residues" evidence="13">
    <location>
        <begin position="43"/>
        <end position="52"/>
    </location>
</feature>
<keyword evidence="5" id="KW-0813">Transport</keyword>
<dbReference type="PROSITE" id="PS50810">
    <property type="entry name" value="FRATAXIN_2"/>
    <property type="match status" value="1"/>
</dbReference>
<evidence type="ECO:0000313" key="14">
    <source>
        <dbReference type="EMBL" id="KAF2793934.1"/>
    </source>
</evidence>
<dbReference type="GO" id="GO:0006879">
    <property type="term" value="P:intracellular iron ion homeostasis"/>
    <property type="evidence" value="ECO:0007669"/>
    <property type="project" value="UniProtKB-KW"/>
</dbReference>
<accession>A0A6A6XCP5</accession>
<keyword evidence="7" id="KW-0809">Transit peptide</keyword>
<dbReference type="GO" id="GO:0008198">
    <property type="term" value="F:ferrous iron binding"/>
    <property type="evidence" value="ECO:0007669"/>
    <property type="project" value="TreeGrafter"/>
</dbReference>
<dbReference type="GO" id="GO:0006826">
    <property type="term" value="P:iron ion transport"/>
    <property type="evidence" value="ECO:0007669"/>
    <property type="project" value="UniProtKB-KW"/>
</dbReference>
<evidence type="ECO:0000256" key="2">
    <source>
        <dbReference type="ARBA" id="ARBA00008183"/>
    </source>
</evidence>
<dbReference type="NCBIfam" id="TIGR03421">
    <property type="entry name" value="FeS_CyaY"/>
    <property type="match status" value="1"/>
</dbReference>
<gene>
    <name evidence="14" type="ORF">K505DRAFT_243284</name>
</gene>
<evidence type="ECO:0000256" key="4">
    <source>
        <dbReference type="ARBA" id="ARBA00022434"/>
    </source>
</evidence>
<evidence type="ECO:0000256" key="5">
    <source>
        <dbReference type="ARBA" id="ARBA00022448"/>
    </source>
</evidence>
<dbReference type="GO" id="GO:0034986">
    <property type="term" value="F:iron chaperone activity"/>
    <property type="evidence" value="ECO:0007669"/>
    <property type="project" value="TreeGrafter"/>
</dbReference>
<dbReference type="GO" id="GO:0051537">
    <property type="term" value="F:2 iron, 2 sulfur cluster binding"/>
    <property type="evidence" value="ECO:0007669"/>
    <property type="project" value="TreeGrafter"/>
</dbReference>
<dbReference type="Pfam" id="PF01491">
    <property type="entry name" value="Frataxin_Cyay"/>
    <property type="match status" value="1"/>
</dbReference>
<dbReference type="PROSITE" id="PS01344">
    <property type="entry name" value="FRATAXIN_1"/>
    <property type="match status" value="1"/>
</dbReference>
<organism evidence="14 15">
    <name type="scientific">Melanomma pulvis-pyrius CBS 109.77</name>
    <dbReference type="NCBI Taxonomy" id="1314802"/>
    <lineage>
        <taxon>Eukaryota</taxon>
        <taxon>Fungi</taxon>
        <taxon>Dikarya</taxon>
        <taxon>Ascomycota</taxon>
        <taxon>Pezizomycotina</taxon>
        <taxon>Dothideomycetes</taxon>
        <taxon>Pleosporomycetidae</taxon>
        <taxon>Pleosporales</taxon>
        <taxon>Melanommataceae</taxon>
        <taxon>Melanomma</taxon>
    </lineage>
</organism>
<evidence type="ECO:0000256" key="6">
    <source>
        <dbReference type="ARBA" id="ARBA00022496"/>
    </source>
</evidence>
<keyword evidence="10" id="KW-0406">Ion transport</keyword>
<evidence type="ECO:0000256" key="10">
    <source>
        <dbReference type="ARBA" id="ARBA00023065"/>
    </source>
</evidence>
<dbReference type="FunFam" id="3.30.920.10:FF:000004">
    <property type="entry name" value="Mitochondrial chaperone Frataxin"/>
    <property type="match status" value="1"/>
</dbReference>
<dbReference type="PANTHER" id="PTHR16821:SF2">
    <property type="entry name" value="FRATAXIN, MITOCHONDRIAL"/>
    <property type="match status" value="1"/>
</dbReference>